<dbReference type="InterPro" id="IPR002314">
    <property type="entry name" value="aa-tRNA-synt_IIb"/>
</dbReference>
<dbReference type="InterPro" id="IPR002316">
    <property type="entry name" value="Pro-tRNA-ligase_IIa"/>
</dbReference>
<dbReference type="InterPro" id="IPR007214">
    <property type="entry name" value="YbaK/aa-tRNA-synth-assoc-dom"/>
</dbReference>
<dbReference type="InterPro" id="IPR050062">
    <property type="entry name" value="Pro-tRNA_synthetase"/>
</dbReference>
<dbReference type="CDD" id="cd00779">
    <property type="entry name" value="ProRS_core_prok"/>
    <property type="match status" value="1"/>
</dbReference>
<dbReference type="Gene3D" id="3.40.50.800">
    <property type="entry name" value="Anticodon-binding domain"/>
    <property type="match status" value="1"/>
</dbReference>
<reference evidence="11 12" key="1">
    <citation type="journal article" date="2010" name="Int. J. Syst. Evol. Microbiol.">
        <title>Vagococcus penaei sp. nov., isolated from spoilage microbiota of cooked shrimp (Penaeus vannamei).</title>
        <authorList>
            <person name="Jaffres E."/>
            <person name="Prevost H."/>
            <person name="Rossero A."/>
            <person name="Joffraud J.J."/>
            <person name="Dousset X."/>
        </authorList>
    </citation>
    <scope>NUCLEOTIDE SEQUENCE [LARGE SCALE GENOMIC DNA]</scope>
    <source>
        <strain evidence="11 12">CD276</strain>
    </source>
</reference>
<dbReference type="InterPro" id="IPR044140">
    <property type="entry name" value="ProRS_anticodon_short"/>
</dbReference>
<dbReference type="GO" id="GO:0005829">
    <property type="term" value="C:cytosol"/>
    <property type="evidence" value="ECO:0007669"/>
    <property type="project" value="TreeGrafter"/>
</dbReference>
<comment type="function">
    <text evidence="10">Catalyzes the attachment of proline to tRNA(Pro) in a two-step reaction: proline is first activated by ATP to form Pro-AMP and then transferred to the acceptor end of tRNA(Pro). As ProRS can inadvertently accommodate and process non-cognate amino acids such as alanine and cysteine, to avoid such errors it has two additional distinct editing activities against alanine. One activity is designated as 'pretransfer' editing and involves the tRNA(Pro)-independent hydrolysis of activated Ala-AMP. The other activity is designated 'posttransfer' editing and involves deacylation of mischarged Ala-tRNA(Pro). The misacylated Cys-tRNA(Pro) is not edited by ProRS.</text>
</comment>
<organism evidence="11 12">
    <name type="scientific">Vagococcus penaei</name>
    <dbReference type="NCBI Taxonomy" id="633807"/>
    <lineage>
        <taxon>Bacteria</taxon>
        <taxon>Bacillati</taxon>
        <taxon>Bacillota</taxon>
        <taxon>Bacilli</taxon>
        <taxon>Lactobacillales</taxon>
        <taxon>Enterococcaceae</taxon>
        <taxon>Vagococcus</taxon>
    </lineage>
</organism>
<dbReference type="SUPFAM" id="SSF55826">
    <property type="entry name" value="YbaK/ProRS associated domain"/>
    <property type="match status" value="1"/>
</dbReference>
<dbReference type="Pfam" id="PF03129">
    <property type="entry name" value="HGTP_anticodon"/>
    <property type="match status" value="1"/>
</dbReference>
<dbReference type="FunFam" id="3.40.50.800:FF:000011">
    <property type="entry name" value="Proline--tRNA ligase"/>
    <property type="match status" value="1"/>
</dbReference>
<dbReference type="GO" id="GO:0005524">
    <property type="term" value="F:ATP binding"/>
    <property type="evidence" value="ECO:0007669"/>
    <property type="project" value="UniProtKB-UniRule"/>
</dbReference>
<keyword evidence="7 10" id="KW-0648">Protein biosynthesis</keyword>
<dbReference type="HAMAP" id="MF_01569">
    <property type="entry name" value="Pro_tRNA_synth_type1"/>
    <property type="match status" value="1"/>
</dbReference>
<dbReference type="Pfam" id="PF04073">
    <property type="entry name" value="tRNA_edit"/>
    <property type="match status" value="1"/>
</dbReference>
<keyword evidence="3 10" id="KW-0963">Cytoplasm</keyword>
<dbReference type="InterPro" id="IPR036754">
    <property type="entry name" value="YbaK/aa-tRNA-synt-asso_dom_sf"/>
</dbReference>
<name>A0A1Q2D4M9_9ENTE</name>
<dbReference type="GO" id="GO:0004827">
    <property type="term" value="F:proline-tRNA ligase activity"/>
    <property type="evidence" value="ECO:0007669"/>
    <property type="project" value="UniProtKB-UniRule"/>
</dbReference>
<sequence length="566" mass="63717">MKQSKLFMPTLREVPSEAEVISHQMLIRGGYIRQVASGYYSYLPLAYRVIKKIETMMRQEFDAIHANEVLMPAVVPAALWKQSGRYQTYGDDLLTFTDSADKEFILGPTHEETFTSLITSDIKSYKQLPLALYQIQAKYRDEKRPRSGLLRGREFIMKDAYSFHESIESLDEGFREFERAYTTIFNRCELTYRVVIGDGGAMGGQESKEFIALSEIGEDTVVYSDVSDYAANLEMATSLFNPKKSYESLIDSEKIQTPGVRTIAELCEFLDIKPEKTAKSLVYLADSKPVLALIRGDHELNEVKLLNYLGAKQLKPADERTVKKYFGTEFGSIGPIGADERVRLVGDLFIQQAENITVGANETDYHLTNVTPSRDLKTIDYVDLRLVTEGEVSPDGQGILKFAKGIELGHIFKLGTFYSERFDANVLNQKGRQVPIQMGCYGIGISRLLAAIVEQHADETGIIWPEAVAPFDAHIIPICAKDENQWQLANEIAVELENQGKDVLIDDRNERAGVKFKDADLVGAPFRIIIGKKAEEGIVEVNIRKTGSILEVRREELLETIKILNH</sequence>
<dbReference type="RefSeq" id="WP_077275310.1">
    <property type="nucleotide sequence ID" value="NZ_CP019609.1"/>
</dbReference>
<gene>
    <name evidence="10" type="primary">proS</name>
    <name evidence="11" type="ORF">BW732_02515</name>
</gene>
<dbReference type="KEGG" id="vpi:BW732_02515"/>
<keyword evidence="4 10" id="KW-0436">Ligase</keyword>
<dbReference type="NCBIfam" id="TIGR00409">
    <property type="entry name" value="proS_fam_II"/>
    <property type="match status" value="1"/>
</dbReference>
<evidence type="ECO:0000256" key="1">
    <source>
        <dbReference type="ARBA" id="ARBA00004496"/>
    </source>
</evidence>
<dbReference type="PANTHER" id="PTHR42753">
    <property type="entry name" value="MITOCHONDRIAL RIBOSOME PROTEIN L39/PROLYL-TRNA LIGASE FAMILY MEMBER"/>
    <property type="match status" value="1"/>
</dbReference>
<dbReference type="SUPFAM" id="SSF52954">
    <property type="entry name" value="Class II aaRS ABD-related"/>
    <property type="match status" value="1"/>
</dbReference>
<evidence type="ECO:0000256" key="5">
    <source>
        <dbReference type="ARBA" id="ARBA00022741"/>
    </source>
</evidence>
<dbReference type="GO" id="GO:0140096">
    <property type="term" value="F:catalytic activity, acting on a protein"/>
    <property type="evidence" value="ECO:0007669"/>
    <property type="project" value="UniProtKB-ARBA"/>
</dbReference>
<dbReference type="SUPFAM" id="SSF55681">
    <property type="entry name" value="Class II aaRS and biotin synthetases"/>
    <property type="match status" value="1"/>
</dbReference>
<keyword evidence="6 10" id="KW-0067">ATP-binding</keyword>
<dbReference type="GO" id="GO:0016740">
    <property type="term" value="F:transferase activity"/>
    <property type="evidence" value="ECO:0007669"/>
    <property type="project" value="UniProtKB-ARBA"/>
</dbReference>
<dbReference type="Pfam" id="PF00587">
    <property type="entry name" value="tRNA-synt_2b"/>
    <property type="match status" value="1"/>
</dbReference>
<keyword evidence="12" id="KW-1185">Reference proteome</keyword>
<evidence type="ECO:0000256" key="4">
    <source>
        <dbReference type="ARBA" id="ARBA00022598"/>
    </source>
</evidence>
<keyword evidence="5 10" id="KW-0547">Nucleotide-binding</keyword>
<dbReference type="AlphaFoldDB" id="A0A1Q2D4M9"/>
<dbReference type="GO" id="GO:0006433">
    <property type="term" value="P:prolyl-tRNA aminoacylation"/>
    <property type="evidence" value="ECO:0007669"/>
    <property type="project" value="UniProtKB-UniRule"/>
</dbReference>
<accession>A0A1Q2D4M9</accession>
<dbReference type="OrthoDB" id="9809052at2"/>
<evidence type="ECO:0000256" key="9">
    <source>
        <dbReference type="ARBA" id="ARBA00047671"/>
    </source>
</evidence>
<dbReference type="EC" id="6.1.1.15" evidence="10"/>
<dbReference type="InterPro" id="IPR045864">
    <property type="entry name" value="aa-tRNA-synth_II/BPL/LPL"/>
</dbReference>
<evidence type="ECO:0000256" key="10">
    <source>
        <dbReference type="HAMAP-Rule" id="MF_01569"/>
    </source>
</evidence>
<evidence type="ECO:0000256" key="6">
    <source>
        <dbReference type="ARBA" id="ARBA00022840"/>
    </source>
</evidence>
<comment type="subcellular location">
    <subcellularLocation>
        <location evidence="1 10">Cytoplasm</location>
    </subcellularLocation>
</comment>
<evidence type="ECO:0000256" key="2">
    <source>
        <dbReference type="ARBA" id="ARBA00011738"/>
    </source>
</evidence>
<dbReference type="CDD" id="cd00861">
    <property type="entry name" value="ProRS_anticodon_short"/>
    <property type="match status" value="1"/>
</dbReference>
<evidence type="ECO:0000256" key="8">
    <source>
        <dbReference type="ARBA" id="ARBA00023146"/>
    </source>
</evidence>
<dbReference type="InterPro" id="IPR004500">
    <property type="entry name" value="Pro-tRNA-synth_IIa_bac-type"/>
</dbReference>
<protein>
    <recommendedName>
        <fullName evidence="10">Proline--tRNA ligase</fullName>
        <ecNumber evidence="10">6.1.1.15</ecNumber>
    </recommendedName>
    <alternativeName>
        <fullName evidence="10">Prolyl-tRNA synthetase</fullName>
        <shortName evidence="10">ProRS</shortName>
    </alternativeName>
</protein>
<evidence type="ECO:0000313" key="12">
    <source>
        <dbReference type="Proteomes" id="UP000188246"/>
    </source>
</evidence>
<keyword evidence="8 10" id="KW-0030">Aminoacyl-tRNA synthetase</keyword>
<dbReference type="Gene3D" id="3.30.930.10">
    <property type="entry name" value="Bira Bifunctional Protein, Domain 2"/>
    <property type="match status" value="2"/>
</dbReference>
<dbReference type="CDD" id="cd04334">
    <property type="entry name" value="ProRS-INS"/>
    <property type="match status" value="1"/>
</dbReference>
<dbReference type="GO" id="GO:0002161">
    <property type="term" value="F:aminoacyl-tRNA deacylase activity"/>
    <property type="evidence" value="ECO:0007669"/>
    <property type="project" value="InterPro"/>
</dbReference>
<dbReference type="NCBIfam" id="NF006625">
    <property type="entry name" value="PRK09194.1"/>
    <property type="match status" value="1"/>
</dbReference>
<dbReference type="InterPro" id="IPR033730">
    <property type="entry name" value="ProRS_core_prok"/>
</dbReference>
<proteinExistence type="inferred from homology"/>
<dbReference type="InterPro" id="IPR023717">
    <property type="entry name" value="Pro-tRNA-Synthase_IIa_type1"/>
</dbReference>
<dbReference type="PROSITE" id="PS50862">
    <property type="entry name" value="AA_TRNA_LIGASE_II"/>
    <property type="match status" value="1"/>
</dbReference>
<dbReference type="PRINTS" id="PR01046">
    <property type="entry name" value="TRNASYNTHPRO"/>
</dbReference>
<dbReference type="InterPro" id="IPR004154">
    <property type="entry name" value="Anticodon-bd"/>
</dbReference>
<evidence type="ECO:0000256" key="7">
    <source>
        <dbReference type="ARBA" id="ARBA00022917"/>
    </source>
</evidence>
<evidence type="ECO:0000256" key="3">
    <source>
        <dbReference type="ARBA" id="ARBA00022490"/>
    </source>
</evidence>
<dbReference type="InterPro" id="IPR006195">
    <property type="entry name" value="aa-tRNA-synth_II"/>
</dbReference>
<dbReference type="EMBL" id="CP019609">
    <property type="protein sequence ID" value="AQP53215.1"/>
    <property type="molecule type" value="Genomic_DNA"/>
</dbReference>
<comment type="domain">
    <text evidence="10">Consists of three domains: the N-terminal catalytic domain, the editing domain and the C-terminal anticodon-binding domain.</text>
</comment>
<dbReference type="Proteomes" id="UP000188246">
    <property type="component" value="Chromosome"/>
</dbReference>
<dbReference type="PANTHER" id="PTHR42753:SF2">
    <property type="entry name" value="PROLINE--TRNA LIGASE"/>
    <property type="match status" value="1"/>
</dbReference>
<dbReference type="InterPro" id="IPR036621">
    <property type="entry name" value="Anticodon-bd_dom_sf"/>
</dbReference>
<comment type="similarity">
    <text evidence="10">Belongs to the class-II aminoacyl-tRNA synthetase family. ProS type 1 subfamily.</text>
</comment>
<comment type="subunit">
    <text evidence="2 10">Homodimer.</text>
</comment>
<comment type="catalytic activity">
    <reaction evidence="9 10">
        <text>tRNA(Pro) + L-proline + ATP = L-prolyl-tRNA(Pro) + AMP + diphosphate</text>
        <dbReference type="Rhea" id="RHEA:14305"/>
        <dbReference type="Rhea" id="RHEA-COMP:9700"/>
        <dbReference type="Rhea" id="RHEA-COMP:9702"/>
        <dbReference type="ChEBI" id="CHEBI:30616"/>
        <dbReference type="ChEBI" id="CHEBI:33019"/>
        <dbReference type="ChEBI" id="CHEBI:60039"/>
        <dbReference type="ChEBI" id="CHEBI:78442"/>
        <dbReference type="ChEBI" id="CHEBI:78532"/>
        <dbReference type="ChEBI" id="CHEBI:456215"/>
        <dbReference type="EC" id="6.1.1.15"/>
    </reaction>
</comment>
<dbReference type="STRING" id="633807.BW732_02515"/>
<evidence type="ECO:0000313" key="11">
    <source>
        <dbReference type="EMBL" id="AQP53215.1"/>
    </source>
</evidence>